<keyword evidence="3" id="KW-1185">Reference proteome</keyword>
<feature type="chain" id="PRO_5041245762" description="Secreted protein" evidence="1">
    <location>
        <begin position="22"/>
        <end position="89"/>
    </location>
</feature>
<evidence type="ECO:0008006" key="4">
    <source>
        <dbReference type="Google" id="ProtNLM"/>
    </source>
</evidence>
<reference evidence="2" key="1">
    <citation type="journal article" date="2023" name="G3 (Bethesda)">
        <title>Whole genome assemblies of Zophobas morio and Tenebrio molitor.</title>
        <authorList>
            <person name="Kaur S."/>
            <person name="Stinson S.A."/>
            <person name="diCenzo G.C."/>
        </authorList>
    </citation>
    <scope>NUCLEOTIDE SEQUENCE</scope>
    <source>
        <strain evidence="2">QUZm001</strain>
    </source>
</reference>
<keyword evidence="1" id="KW-0732">Signal</keyword>
<evidence type="ECO:0000256" key="1">
    <source>
        <dbReference type="SAM" id="SignalP"/>
    </source>
</evidence>
<comment type="caution">
    <text evidence="2">The sequence shown here is derived from an EMBL/GenBank/DDBJ whole genome shotgun (WGS) entry which is preliminary data.</text>
</comment>
<proteinExistence type="predicted"/>
<evidence type="ECO:0000313" key="3">
    <source>
        <dbReference type="Proteomes" id="UP001168821"/>
    </source>
</evidence>
<sequence length="89" mass="10052">MYKIITAQLHWVFSTLVGLHLLTEFSSRCLEHPSRHPLPDSSPAAVTDNESSSPYILEPIIGVVPGRRMGLFRNNRLQKIQYKSSVKSC</sequence>
<feature type="signal peptide" evidence="1">
    <location>
        <begin position="1"/>
        <end position="21"/>
    </location>
</feature>
<dbReference type="Proteomes" id="UP001168821">
    <property type="component" value="Unassembled WGS sequence"/>
</dbReference>
<protein>
    <recommendedName>
        <fullName evidence="4">Secreted protein</fullName>
    </recommendedName>
</protein>
<organism evidence="2 3">
    <name type="scientific">Zophobas morio</name>
    <dbReference type="NCBI Taxonomy" id="2755281"/>
    <lineage>
        <taxon>Eukaryota</taxon>
        <taxon>Metazoa</taxon>
        <taxon>Ecdysozoa</taxon>
        <taxon>Arthropoda</taxon>
        <taxon>Hexapoda</taxon>
        <taxon>Insecta</taxon>
        <taxon>Pterygota</taxon>
        <taxon>Neoptera</taxon>
        <taxon>Endopterygota</taxon>
        <taxon>Coleoptera</taxon>
        <taxon>Polyphaga</taxon>
        <taxon>Cucujiformia</taxon>
        <taxon>Tenebrionidae</taxon>
        <taxon>Zophobas</taxon>
    </lineage>
</organism>
<gene>
    <name evidence="2" type="ORF">Zmor_010514</name>
</gene>
<accession>A0AA38MK20</accession>
<name>A0AA38MK20_9CUCU</name>
<dbReference type="EMBL" id="JALNTZ010000003">
    <property type="protein sequence ID" value="KAJ3658793.1"/>
    <property type="molecule type" value="Genomic_DNA"/>
</dbReference>
<dbReference type="AlphaFoldDB" id="A0AA38MK20"/>
<evidence type="ECO:0000313" key="2">
    <source>
        <dbReference type="EMBL" id="KAJ3658793.1"/>
    </source>
</evidence>